<evidence type="ECO:0000313" key="2">
    <source>
        <dbReference type="EMBL" id="MBB4678594.1"/>
    </source>
</evidence>
<accession>A0A7W7FX63</accession>
<dbReference type="RefSeq" id="WP_185004446.1">
    <property type="nucleotide sequence ID" value="NZ_JACHMH010000001.1"/>
</dbReference>
<sequence>MEQNRVPNPRPPVVHADVHAPRDTTSHRATKRRHANTEGVPGIPVAFGELDQLHRDVLQDLLDTLLDRLGQQAGRPVHFLRDAADREAGAGDETGHQGGGEGACQGPEDGVYEEDDLDEHRVGALFHVQGQFAEAAGEFVDGFFQLGQGFHEFVDEVAEAFSHPFADRALHRADLRADALAQVPDQSTEDFVGIAQGAGLVWADPGDLRAGDQDHQGLVLGVELDGHRRGPQAVRRRCGATSRSVRSAPGIGTRAPLVSWPVRQ</sequence>
<gene>
    <name evidence="2" type="ORF">HNR67_004712</name>
</gene>
<dbReference type="AlphaFoldDB" id="A0A7W7FX63"/>
<organism evidence="2 3">
    <name type="scientific">Crossiella cryophila</name>
    <dbReference type="NCBI Taxonomy" id="43355"/>
    <lineage>
        <taxon>Bacteria</taxon>
        <taxon>Bacillati</taxon>
        <taxon>Actinomycetota</taxon>
        <taxon>Actinomycetes</taxon>
        <taxon>Pseudonocardiales</taxon>
        <taxon>Pseudonocardiaceae</taxon>
        <taxon>Crossiella</taxon>
    </lineage>
</organism>
<proteinExistence type="predicted"/>
<reference evidence="2 3" key="1">
    <citation type="submission" date="2020-08" db="EMBL/GenBank/DDBJ databases">
        <title>Sequencing the genomes of 1000 actinobacteria strains.</title>
        <authorList>
            <person name="Klenk H.-P."/>
        </authorList>
    </citation>
    <scope>NUCLEOTIDE SEQUENCE [LARGE SCALE GENOMIC DNA]</scope>
    <source>
        <strain evidence="2 3">DSM 44230</strain>
    </source>
</reference>
<protein>
    <submittedName>
        <fullName evidence="2">Uncharacterized protein</fullName>
    </submittedName>
</protein>
<keyword evidence="3" id="KW-1185">Reference proteome</keyword>
<evidence type="ECO:0000256" key="1">
    <source>
        <dbReference type="SAM" id="MobiDB-lite"/>
    </source>
</evidence>
<comment type="caution">
    <text evidence="2">The sequence shown here is derived from an EMBL/GenBank/DDBJ whole genome shotgun (WGS) entry which is preliminary data.</text>
</comment>
<name>A0A7W7FX63_9PSEU</name>
<dbReference type="EMBL" id="JACHMH010000001">
    <property type="protein sequence ID" value="MBB4678594.1"/>
    <property type="molecule type" value="Genomic_DNA"/>
</dbReference>
<feature type="compositionally biased region" description="Basic and acidic residues" evidence="1">
    <location>
        <begin position="16"/>
        <end position="26"/>
    </location>
</feature>
<feature type="region of interest" description="Disordered" evidence="1">
    <location>
        <begin position="88"/>
        <end position="112"/>
    </location>
</feature>
<dbReference type="Proteomes" id="UP000533598">
    <property type="component" value="Unassembled WGS sequence"/>
</dbReference>
<feature type="region of interest" description="Disordered" evidence="1">
    <location>
        <begin position="1"/>
        <end position="40"/>
    </location>
</feature>
<evidence type="ECO:0000313" key="3">
    <source>
        <dbReference type="Proteomes" id="UP000533598"/>
    </source>
</evidence>